<dbReference type="GO" id="GO:0098609">
    <property type="term" value="P:cell-cell adhesion"/>
    <property type="evidence" value="ECO:0007669"/>
    <property type="project" value="TreeGrafter"/>
</dbReference>
<evidence type="ECO:0000256" key="4">
    <source>
        <dbReference type="ARBA" id="ARBA00023157"/>
    </source>
</evidence>
<evidence type="ECO:0000256" key="7">
    <source>
        <dbReference type="SAM" id="MobiDB-lite"/>
    </source>
</evidence>
<dbReference type="SUPFAM" id="SSF56436">
    <property type="entry name" value="C-type lectin-like"/>
    <property type="match status" value="1"/>
</dbReference>
<dbReference type="CDD" id="cd00037">
    <property type="entry name" value="CLECT"/>
    <property type="match status" value="1"/>
</dbReference>
<dbReference type="InterPro" id="IPR001304">
    <property type="entry name" value="C-type_lectin-like"/>
</dbReference>
<dbReference type="PROSITE" id="PS50853">
    <property type="entry name" value="FN3"/>
    <property type="match status" value="1"/>
</dbReference>
<evidence type="ECO:0000313" key="13">
    <source>
        <dbReference type="EMBL" id="KAK3803361.1"/>
    </source>
</evidence>
<dbReference type="Gene3D" id="3.10.100.10">
    <property type="entry name" value="Mannose-Binding Protein A, subunit A"/>
    <property type="match status" value="1"/>
</dbReference>
<dbReference type="SMART" id="SM00060">
    <property type="entry name" value="FN3"/>
    <property type="match status" value="1"/>
</dbReference>
<dbReference type="InterPro" id="IPR003961">
    <property type="entry name" value="FN3_dom"/>
</dbReference>
<comment type="subcellular location">
    <subcellularLocation>
        <location evidence="1">Membrane</location>
        <topology evidence="1">Single-pass type I membrane protein</topology>
    </subcellularLocation>
</comment>
<dbReference type="PROSITE" id="PS50835">
    <property type="entry name" value="IG_LIKE"/>
    <property type="match status" value="2"/>
</dbReference>
<dbReference type="EMBL" id="JAWDGP010000148">
    <property type="protein sequence ID" value="KAK3803361.1"/>
    <property type="molecule type" value="Genomic_DNA"/>
</dbReference>
<dbReference type="Pfam" id="PF00059">
    <property type="entry name" value="Lectin_C"/>
    <property type="match status" value="1"/>
</dbReference>
<dbReference type="AlphaFoldDB" id="A0AAE1BDJ2"/>
<dbReference type="GO" id="GO:0050839">
    <property type="term" value="F:cell adhesion molecule binding"/>
    <property type="evidence" value="ECO:0007669"/>
    <property type="project" value="TreeGrafter"/>
</dbReference>
<dbReference type="InterPro" id="IPR003599">
    <property type="entry name" value="Ig_sub"/>
</dbReference>
<dbReference type="InterPro" id="IPR007110">
    <property type="entry name" value="Ig-like_dom"/>
</dbReference>
<evidence type="ECO:0000259" key="11">
    <source>
        <dbReference type="PROSITE" id="PS50835"/>
    </source>
</evidence>
<keyword evidence="5" id="KW-0325">Glycoprotein</keyword>
<dbReference type="PANTHER" id="PTHR11640:SF31">
    <property type="entry name" value="IRREGULAR CHIASM C-ROUGHEST PROTEIN-RELATED"/>
    <property type="match status" value="1"/>
</dbReference>
<evidence type="ECO:0000256" key="1">
    <source>
        <dbReference type="ARBA" id="ARBA00004479"/>
    </source>
</evidence>
<dbReference type="GO" id="GO:0005911">
    <property type="term" value="C:cell-cell junction"/>
    <property type="evidence" value="ECO:0007669"/>
    <property type="project" value="TreeGrafter"/>
</dbReference>
<keyword evidence="8" id="KW-1133">Transmembrane helix</keyword>
<keyword evidence="4" id="KW-1015">Disulfide bond</keyword>
<gene>
    <name evidence="13" type="ORF">RRG08_006914</name>
</gene>
<feature type="chain" id="PRO_5042144107" evidence="9">
    <location>
        <begin position="23"/>
        <end position="1119"/>
    </location>
</feature>
<keyword evidence="14" id="KW-1185">Reference proteome</keyword>
<dbReference type="Gene3D" id="2.60.40.10">
    <property type="entry name" value="Immunoglobulins"/>
    <property type="match status" value="3"/>
</dbReference>
<dbReference type="PROSITE" id="PS50041">
    <property type="entry name" value="C_TYPE_LECTIN_2"/>
    <property type="match status" value="1"/>
</dbReference>
<feature type="domain" description="Fibronectin type-III" evidence="12">
    <location>
        <begin position="702"/>
        <end position="795"/>
    </location>
</feature>
<proteinExistence type="predicted"/>
<dbReference type="InterPro" id="IPR051275">
    <property type="entry name" value="Cell_adhesion_signaling"/>
</dbReference>
<evidence type="ECO:0000256" key="6">
    <source>
        <dbReference type="ARBA" id="ARBA00023319"/>
    </source>
</evidence>
<evidence type="ECO:0000259" key="12">
    <source>
        <dbReference type="PROSITE" id="PS50853"/>
    </source>
</evidence>
<dbReference type="SMART" id="SM00409">
    <property type="entry name" value="IG"/>
    <property type="match status" value="2"/>
</dbReference>
<dbReference type="InterPro" id="IPR016186">
    <property type="entry name" value="C-type_lectin-like/link_sf"/>
</dbReference>
<evidence type="ECO:0000256" key="9">
    <source>
        <dbReference type="SAM" id="SignalP"/>
    </source>
</evidence>
<feature type="domain" description="Ig-like" evidence="11">
    <location>
        <begin position="496"/>
        <end position="590"/>
    </location>
</feature>
<dbReference type="InterPro" id="IPR036116">
    <property type="entry name" value="FN3_sf"/>
</dbReference>
<feature type="domain" description="Ig-like" evidence="11">
    <location>
        <begin position="392"/>
        <end position="489"/>
    </location>
</feature>
<dbReference type="Proteomes" id="UP001283361">
    <property type="component" value="Unassembled WGS sequence"/>
</dbReference>
<evidence type="ECO:0000256" key="3">
    <source>
        <dbReference type="ARBA" id="ARBA00023136"/>
    </source>
</evidence>
<dbReference type="InterPro" id="IPR013783">
    <property type="entry name" value="Ig-like_fold"/>
</dbReference>
<dbReference type="SMART" id="SM00034">
    <property type="entry name" value="CLECT"/>
    <property type="match status" value="1"/>
</dbReference>
<reference evidence="13" key="1">
    <citation type="journal article" date="2023" name="G3 (Bethesda)">
        <title>A reference genome for the long-term kleptoplast-retaining sea slug Elysia crispata morphotype clarki.</title>
        <authorList>
            <person name="Eastman K.E."/>
            <person name="Pendleton A.L."/>
            <person name="Shaikh M.A."/>
            <person name="Suttiyut T."/>
            <person name="Ogas R."/>
            <person name="Tomko P."/>
            <person name="Gavelis G."/>
            <person name="Widhalm J.R."/>
            <person name="Wisecaver J.H."/>
        </authorList>
    </citation>
    <scope>NUCLEOTIDE SEQUENCE</scope>
    <source>
        <strain evidence="13">ECLA1</strain>
    </source>
</reference>
<name>A0AAE1BDJ2_9GAST</name>
<dbReference type="CDD" id="cd00063">
    <property type="entry name" value="FN3"/>
    <property type="match status" value="1"/>
</dbReference>
<dbReference type="Pfam" id="PF07679">
    <property type="entry name" value="I-set"/>
    <property type="match status" value="1"/>
</dbReference>
<feature type="region of interest" description="Disordered" evidence="7">
    <location>
        <begin position="1073"/>
        <end position="1119"/>
    </location>
</feature>
<feature type="signal peptide" evidence="9">
    <location>
        <begin position="1"/>
        <end position="22"/>
    </location>
</feature>
<accession>A0AAE1BDJ2</accession>
<feature type="domain" description="C-type lectin" evidence="10">
    <location>
        <begin position="38"/>
        <end position="159"/>
    </location>
</feature>
<dbReference type="InterPro" id="IPR013098">
    <property type="entry name" value="Ig_I-set"/>
</dbReference>
<dbReference type="SUPFAM" id="SSF48726">
    <property type="entry name" value="Immunoglobulin"/>
    <property type="match status" value="2"/>
</dbReference>
<keyword evidence="3 8" id="KW-0472">Membrane</keyword>
<dbReference type="GO" id="GO:0005886">
    <property type="term" value="C:plasma membrane"/>
    <property type="evidence" value="ECO:0007669"/>
    <property type="project" value="TreeGrafter"/>
</dbReference>
<keyword evidence="9" id="KW-0732">Signal</keyword>
<sequence>MNACNWIAISFITVFAFGTLHSKSVSDLCPQYWSYHTHTATCIRKFSSRKSFRRAKSSCESFRGAPSGDQPGWLVSIHDQETDDFVMSLLSYNQKAYIGLTKAGNKYVWLGQTSMNNQYRGWKSRFPRNSYYSYKYVLITNYGWEDQYYSSTKLAYVCQLYPSFSKPAMSCGSIEEGKRFPQLHCRFPVDETVGYFVKSIVKHDGTTSSLVCDSNLLCSSSGHLSGRIYSNDTSRSLTTEVTVDRPVSRTDNQLQWSCWYKFDNTPENLLVSRCKTQTYKLPQTNCTYNFPNYGGILFVCKTTGGYPKFSSAWRRETKRLGELKGTHQEEKHGETMYYKSTFKKHITDVSQGTHKIIVSIYPQIKFLDNQAKSKATLIQKIEVTISAPENHPSFIVENNFDIKQDRLTATEDETVILVCKVHGGIPPVSTTYVQCDGKHVRDSSGKTYWSYAGQKVRIELSMTRAMDQKVCTCKAQHVSKEYKKTASVTLDVRHASEIVSFQLNTRNLRDDVSVTQNGRIGFTCTANGNPIPDLYIYQFDSNRKTRKILRKTTNTSIAFDINKASCDISGTYGCVAENQLSTQSSERRVNLRVKCPPQPCSKQYGDREFYIIPGQTVSFQMCIFAYPAVHRNVRISLKDKSNLDENYYSAKFLYTNALETKGYITVNMSSNLTQLGNFTMKLYQSDWHYIDFSLIPYQKPSCPESLDILLVGSRFVTLSWRPAFDGITQTFTVNVINAKDGTFDKRDLGNDGQTISHNFTDLEPGSDYRFELNAKNFQEITECHHLVVNVTTQVLPVSAGTVGDRSSAGTVAAVTVALLIVLVVIILLGLVIYRKRRANKQPKMPIWLRPSKKEVNRFDEVPDSKRTSTQESNRRGQQEPVGDTYSKVNKPKKKVVEQEESVYGNKVAIELHTMQQSESSMGDPIATYFTLEPSNNNDRKASCYDWSDAEDSLDSMDDIAAAAGATCHHYNSRGNQIQELLKTDGVEYVNGTSFTGIYNNAAHVEDNRTSTSLPTNNAGNHNAYNSDVAHRGLRNEHNSKRACSSNGFPPKIQYGGTANGRKLVYVDVEFIPPSPGESKPQHKSRCQTYNPEEPVDYTSLSYDADISDSGTIGDNQIED</sequence>
<feature type="compositionally biased region" description="Polar residues" evidence="7">
    <location>
        <begin position="1108"/>
        <end position="1119"/>
    </location>
</feature>
<dbReference type="InterPro" id="IPR016187">
    <property type="entry name" value="CTDL_fold"/>
</dbReference>
<evidence type="ECO:0000256" key="5">
    <source>
        <dbReference type="ARBA" id="ARBA00023180"/>
    </source>
</evidence>
<comment type="caution">
    <text evidence="13">The sequence shown here is derived from an EMBL/GenBank/DDBJ whole genome shotgun (WGS) entry which is preliminary data.</text>
</comment>
<organism evidence="13 14">
    <name type="scientific">Elysia crispata</name>
    <name type="common">lettuce slug</name>
    <dbReference type="NCBI Taxonomy" id="231223"/>
    <lineage>
        <taxon>Eukaryota</taxon>
        <taxon>Metazoa</taxon>
        <taxon>Spiralia</taxon>
        <taxon>Lophotrochozoa</taxon>
        <taxon>Mollusca</taxon>
        <taxon>Gastropoda</taxon>
        <taxon>Heterobranchia</taxon>
        <taxon>Euthyneura</taxon>
        <taxon>Panpulmonata</taxon>
        <taxon>Sacoglossa</taxon>
        <taxon>Placobranchoidea</taxon>
        <taxon>Plakobranchidae</taxon>
        <taxon>Elysia</taxon>
    </lineage>
</organism>
<evidence type="ECO:0000256" key="2">
    <source>
        <dbReference type="ARBA" id="ARBA00022737"/>
    </source>
</evidence>
<dbReference type="SUPFAM" id="SSF49265">
    <property type="entry name" value="Fibronectin type III"/>
    <property type="match status" value="1"/>
</dbReference>
<protein>
    <submittedName>
        <fullName evidence="13">Uncharacterized protein</fullName>
    </submittedName>
</protein>
<keyword evidence="6" id="KW-0393">Immunoglobulin domain</keyword>
<evidence type="ECO:0000259" key="10">
    <source>
        <dbReference type="PROSITE" id="PS50041"/>
    </source>
</evidence>
<dbReference type="InterPro" id="IPR036179">
    <property type="entry name" value="Ig-like_dom_sf"/>
</dbReference>
<evidence type="ECO:0000313" key="14">
    <source>
        <dbReference type="Proteomes" id="UP001283361"/>
    </source>
</evidence>
<feature type="transmembrane region" description="Helical" evidence="8">
    <location>
        <begin position="811"/>
        <end position="833"/>
    </location>
</feature>
<feature type="region of interest" description="Disordered" evidence="7">
    <location>
        <begin position="857"/>
        <end position="897"/>
    </location>
</feature>
<evidence type="ECO:0000256" key="8">
    <source>
        <dbReference type="SAM" id="Phobius"/>
    </source>
</evidence>
<feature type="compositionally biased region" description="Basic and acidic residues" evidence="7">
    <location>
        <begin position="857"/>
        <end position="877"/>
    </location>
</feature>
<keyword evidence="8" id="KW-0812">Transmembrane</keyword>
<dbReference type="PANTHER" id="PTHR11640">
    <property type="entry name" value="NEPHRIN"/>
    <property type="match status" value="1"/>
</dbReference>
<keyword evidence="2" id="KW-0677">Repeat</keyword>